<sequence>MSGNVTGGVLVVGVVGDREQVVAPLAHGEHPEAVLARHGLRALRARSARLAEGGALELTYEVTPLTGIPPEVPSTRRDPDVGDDEVGEPFQRVAAYALVTTDRHVLLTQFNSRTNVPGDWGLPGGGLDPGESPDEGLHREVWEETGQRIELGPLLTVQSQHWVGRAPDGRLEDFHAVRIVHRATCPSPSPVVVHDVGGTTADARWVAFDELDGYPLSSSWRELTELTALADTANGTAAVDVPSDERAGE</sequence>
<dbReference type="SUPFAM" id="SSF55811">
    <property type="entry name" value="Nudix"/>
    <property type="match status" value="1"/>
</dbReference>
<dbReference type="PROSITE" id="PS51462">
    <property type="entry name" value="NUDIX"/>
    <property type="match status" value="1"/>
</dbReference>
<dbReference type="Pfam" id="PF00293">
    <property type="entry name" value="NUDIX"/>
    <property type="match status" value="1"/>
</dbReference>
<comment type="cofactor">
    <cofactor evidence="1">
        <name>Mg(2+)</name>
        <dbReference type="ChEBI" id="CHEBI:18420"/>
    </cofactor>
</comment>
<dbReference type="InterPro" id="IPR000086">
    <property type="entry name" value="NUDIX_hydrolase_dom"/>
</dbReference>
<dbReference type="PROSITE" id="PS00893">
    <property type="entry name" value="NUDIX_BOX"/>
    <property type="match status" value="1"/>
</dbReference>
<comment type="similarity">
    <text evidence="2 4">Belongs to the Nudix hydrolase family.</text>
</comment>
<dbReference type="InterPro" id="IPR015797">
    <property type="entry name" value="NUDIX_hydrolase-like_dom_sf"/>
</dbReference>
<evidence type="ECO:0000313" key="6">
    <source>
        <dbReference type="EMBL" id="RKT78332.1"/>
    </source>
</evidence>
<evidence type="ECO:0000259" key="5">
    <source>
        <dbReference type="PROSITE" id="PS51462"/>
    </source>
</evidence>
<dbReference type="RefSeq" id="WP_121032479.1">
    <property type="nucleotide sequence ID" value="NZ_RBXT01000001.1"/>
</dbReference>
<evidence type="ECO:0000256" key="2">
    <source>
        <dbReference type="ARBA" id="ARBA00005582"/>
    </source>
</evidence>
<evidence type="ECO:0000313" key="7">
    <source>
        <dbReference type="Proteomes" id="UP000278440"/>
    </source>
</evidence>
<keyword evidence="3 4" id="KW-0378">Hydrolase</keyword>
<feature type="domain" description="Nudix hydrolase" evidence="5">
    <location>
        <begin position="89"/>
        <end position="229"/>
    </location>
</feature>
<comment type="caution">
    <text evidence="6">The sequence shown here is derived from an EMBL/GenBank/DDBJ whole genome shotgun (WGS) entry which is preliminary data.</text>
</comment>
<dbReference type="InterPro" id="IPR020084">
    <property type="entry name" value="NUDIX_hydrolase_CS"/>
</dbReference>
<dbReference type="AlphaFoldDB" id="A0A495XWI9"/>
<dbReference type="InterPro" id="IPR020476">
    <property type="entry name" value="Nudix_hydrolase"/>
</dbReference>
<evidence type="ECO:0000256" key="1">
    <source>
        <dbReference type="ARBA" id="ARBA00001946"/>
    </source>
</evidence>
<organism evidence="6 7">
    <name type="scientific">Terracoccus luteus</name>
    <dbReference type="NCBI Taxonomy" id="53356"/>
    <lineage>
        <taxon>Bacteria</taxon>
        <taxon>Bacillati</taxon>
        <taxon>Actinomycetota</taxon>
        <taxon>Actinomycetes</taxon>
        <taxon>Micrococcales</taxon>
        <taxon>Intrasporangiaceae</taxon>
        <taxon>Terracoccus</taxon>
    </lineage>
</organism>
<dbReference type="EMBL" id="RBXT01000001">
    <property type="protein sequence ID" value="RKT78332.1"/>
    <property type="molecule type" value="Genomic_DNA"/>
</dbReference>
<name>A0A495XWI9_9MICO</name>
<accession>A0A495XWI9</accession>
<dbReference type="PANTHER" id="PTHR43046:SF2">
    <property type="entry name" value="8-OXO-DGTP DIPHOSPHATASE-RELATED"/>
    <property type="match status" value="1"/>
</dbReference>
<dbReference type="OrthoDB" id="9804442at2"/>
<dbReference type="Proteomes" id="UP000278440">
    <property type="component" value="Unassembled WGS sequence"/>
</dbReference>
<dbReference type="PANTHER" id="PTHR43046">
    <property type="entry name" value="GDP-MANNOSE MANNOSYL HYDROLASE"/>
    <property type="match status" value="1"/>
</dbReference>
<dbReference type="PRINTS" id="PR00502">
    <property type="entry name" value="NUDIXFAMILY"/>
</dbReference>
<gene>
    <name evidence="6" type="ORF">DFJ68_1776</name>
</gene>
<proteinExistence type="inferred from homology"/>
<keyword evidence="7" id="KW-1185">Reference proteome</keyword>
<dbReference type="GO" id="GO:0016787">
    <property type="term" value="F:hydrolase activity"/>
    <property type="evidence" value="ECO:0007669"/>
    <property type="project" value="UniProtKB-KW"/>
</dbReference>
<evidence type="ECO:0000256" key="4">
    <source>
        <dbReference type="RuleBase" id="RU003476"/>
    </source>
</evidence>
<reference evidence="6 7" key="1">
    <citation type="submission" date="2018-10" db="EMBL/GenBank/DDBJ databases">
        <title>Sequencing the genomes of 1000 actinobacteria strains.</title>
        <authorList>
            <person name="Klenk H.-P."/>
        </authorList>
    </citation>
    <scope>NUCLEOTIDE SEQUENCE [LARGE SCALE GENOMIC DNA]</scope>
    <source>
        <strain evidence="6 7">DSM 44267</strain>
    </source>
</reference>
<protein>
    <submittedName>
        <fullName evidence="6">ADP-ribose pyrophosphatase YjhB (NUDIX family)</fullName>
    </submittedName>
</protein>
<evidence type="ECO:0000256" key="3">
    <source>
        <dbReference type="ARBA" id="ARBA00022801"/>
    </source>
</evidence>
<dbReference type="Gene3D" id="3.90.79.10">
    <property type="entry name" value="Nucleoside Triphosphate Pyrophosphohydrolase"/>
    <property type="match status" value="1"/>
</dbReference>